<evidence type="ECO:0000313" key="3">
    <source>
        <dbReference type="Proteomes" id="UP000049855"/>
    </source>
</evidence>
<name>A0A0U1KYR4_9FIRM</name>
<accession>A0A0U1KYR4</accession>
<evidence type="ECO:0000256" key="1">
    <source>
        <dbReference type="SAM" id="Phobius"/>
    </source>
</evidence>
<dbReference type="PANTHER" id="PTHR40031:SF1">
    <property type="entry name" value="MEMBRANE-BOUND METAL-DEPENDENT HYDROLASE"/>
    <property type="match status" value="1"/>
</dbReference>
<feature type="transmembrane region" description="Helical" evidence="1">
    <location>
        <begin position="66"/>
        <end position="84"/>
    </location>
</feature>
<dbReference type="Pfam" id="PF04307">
    <property type="entry name" value="YdjM"/>
    <property type="match status" value="1"/>
</dbReference>
<feature type="transmembrane region" description="Helical" evidence="1">
    <location>
        <begin position="90"/>
        <end position="114"/>
    </location>
</feature>
<keyword evidence="1" id="KW-0812">Transmembrane</keyword>
<feature type="transmembrane region" description="Helical" evidence="1">
    <location>
        <begin position="151"/>
        <end position="169"/>
    </location>
</feature>
<protein>
    <recommendedName>
        <fullName evidence="4">Membrane-bound metal-dependent hydrolase</fullName>
    </recommendedName>
</protein>
<dbReference type="RefSeq" id="WP_021167270.1">
    <property type="nucleotide sequence ID" value="NZ_CTRP01000010.1"/>
</dbReference>
<evidence type="ECO:0008006" key="4">
    <source>
        <dbReference type="Google" id="ProtNLM"/>
    </source>
</evidence>
<keyword evidence="3" id="KW-1185">Reference proteome</keyword>
<organism evidence="2 3">
    <name type="scientific">Sporomusa ovata</name>
    <dbReference type="NCBI Taxonomy" id="2378"/>
    <lineage>
        <taxon>Bacteria</taxon>
        <taxon>Bacillati</taxon>
        <taxon>Bacillota</taxon>
        <taxon>Negativicutes</taxon>
        <taxon>Selenomonadales</taxon>
        <taxon>Sporomusaceae</taxon>
        <taxon>Sporomusa</taxon>
    </lineage>
</organism>
<dbReference type="PANTHER" id="PTHR40031">
    <property type="entry name" value="HYPOTHETICAL MEMBRANE SPANNING PROTEIN"/>
    <property type="match status" value="1"/>
</dbReference>
<sequence>MDALSHALLGVAVAGLSGHPLNFTDPIYLASVLGAQAPDLDIISIVRGNFALLRQHRSFSHSIPGLAMWSSLLAAIFFIVYPGAACTEIFMWAFWGGLSHIVLDFFNAHGAAVLWPFSRERKSFSLLNVFDPFLLAIMLTVFMQQLPARETSLLCFLSISLYIGIRYLLKLQTIMQLNQYFAAYSLIRLLVIPSLKSVLSWDFVAETQDRYYIGQIGLLQQCLTIHTKFTKQTLSPATQEAHKTILGEFFSSFTPFSYFTEYQDNEHTGRHVHIYDLRYFLKQDFLHSATIIFDCDQHPCASYIKTSGRIIKIPC</sequence>
<keyword evidence="1" id="KW-1133">Transmembrane helix</keyword>
<dbReference type="EMBL" id="CTRP01000010">
    <property type="protein sequence ID" value="CQR72558.1"/>
    <property type="molecule type" value="Genomic_DNA"/>
</dbReference>
<feature type="transmembrane region" description="Helical" evidence="1">
    <location>
        <begin position="126"/>
        <end position="145"/>
    </location>
</feature>
<dbReference type="Proteomes" id="UP000049855">
    <property type="component" value="Unassembled WGS sequence"/>
</dbReference>
<reference evidence="3" key="1">
    <citation type="submission" date="2015-03" db="EMBL/GenBank/DDBJ databases">
        <authorList>
            <person name="Nijsse Bart"/>
        </authorList>
    </citation>
    <scope>NUCLEOTIDE SEQUENCE [LARGE SCALE GENOMIC DNA]</scope>
</reference>
<gene>
    <name evidence="2" type="ORF">SpAn4DRAFT_3018</name>
</gene>
<keyword evidence="1" id="KW-0472">Membrane</keyword>
<dbReference type="InterPro" id="IPR007404">
    <property type="entry name" value="YdjM-like"/>
</dbReference>
<proteinExistence type="predicted"/>
<dbReference type="AlphaFoldDB" id="A0A0U1KYR4"/>
<evidence type="ECO:0000313" key="2">
    <source>
        <dbReference type="EMBL" id="CQR72558.1"/>
    </source>
</evidence>
<dbReference type="InterPro" id="IPR053170">
    <property type="entry name" value="Transcription_regulator"/>
</dbReference>